<protein>
    <recommendedName>
        <fullName evidence="2">DUF6830 domain-containing protein</fullName>
    </recommendedName>
</protein>
<feature type="compositionally biased region" description="Acidic residues" evidence="1">
    <location>
        <begin position="66"/>
        <end position="83"/>
    </location>
</feature>
<feature type="region of interest" description="Disordered" evidence="1">
    <location>
        <begin position="66"/>
        <end position="86"/>
    </location>
</feature>
<name>A0A8I3A667_9AGAM</name>
<keyword evidence="4" id="KW-1185">Reference proteome</keyword>
<dbReference type="Proteomes" id="UP000683000">
    <property type="component" value="Unassembled WGS sequence"/>
</dbReference>
<evidence type="ECO:0000259" key="2">
    <source>
        <dbReference type="Pfam" id="PF20722"/>
    </source>
</evidence>
<reference evidence="3" key="1">
    <citation type="submission" date="2021-03" db="EMBL/GenBank/DDBJ databases">
        <title>Evolutionary innovations through gain and loss of genes in the ectomycorrhizal Boletales.</title>
        <authorList>
            <person name="Wu G."/>
            <person name="Miyauchi S."/>
            <person name="Morin E."/>
            <person name="Yang Z.-L."/>
            <person name="Xu J."/>
            <person name="Martin F.M."/>
        </authorList>
    </citation>
    <scope>NUCLEOTIDE SEQUENCE</scope>
    <source>
        <strain evidence="3">BR01</strain>
    </source>
</reference>
<dbReference type="AlphaFoldDB" id="A0A8I3A667"/>
<evidence type="ECO:0000313" key="4">
    <source>
        <dbReference type="Proteomes" id="UP000683000"/>
    </source>
</evidence>
<proteinExistence type="predicted"/>
<dbReference type="EMBL" id="JAGFBS010000023">
    <property type="protein sequence ID" value="KAG6373163.1"/>
    <property type="molecule type" value="Genomic_DNA"/>
</dbReference>
<organism evidence="3 4">
    <name type="scientific">Boletus reticuloceps</name>
    <dbReference type="NCBI Taxonomy" id="495285"/>
    <lineage>
        <taxon>Eukaryota</taxon>
        <taxon>Fungi</taxon>
        <taxon>Dikarya</taxon>
        <taxon>Basidiomycota</taxon>
        <taxon>Agaricomycotina</taxon>
        <taxon>Agaricomycetes</taxon>
        <taxon>Agaricomycetidae</taxon>
        <taxon>Boletales</taxon>
        <taxon>Boletineae</taxon>
        <taxon>Boletaceae</taxon>
        <taxon>Boletoideae</taxon>
        <taxon>Boletus</taxon>
    </lineage>
</organism>
<sequence>MSGRNTLPDVMLPILATVMHNTSCVAKLGVITHPPEALPPYRQLQYEKCCLFDDAMTLMLHDSEGQENNDAIDSDDSDNDSDNDPVASHPAAVLADLWGPKRQTTNFFEVAERDKMASASKVWPPRSFTSGSVAIHLNFDPSYSRISIDQATRLFSLPDLRRLLTTYFNKQRQSSGNMLRDASEYSLPFNYIQVWFKVRVQQKSFHDDSIIGPTFTINTHPPNRHWKHGRYDAAIFAVGGSDIWPKSGLTGHIVAQVHMIFCPIPPRGTHPVWASQFLACIQPFNILSNGNVDPATRMYTLKRSMRSRGTERVTDIIFLDKIRSYTHIIPKFGKEADCRLTLANVLHFADMFYLNHFFDKDFFFAISQ</sequence>
<comment type="caution">
    <text evidence="3">The sequence shown here is derived from an EMBL/GenBank/DDBJ whole genome shotgun (WGS) entry which is preliminary data.</text>
</comment>
<evidence type="ECO:0000256" key="1">
    <source>
        <dbReference type="SAM" id="MobiDB-lite"/>
    </source>
</evidence>
<feature type="domain" description="DUF6830" evidence="2">
    <location>
        <begin position="106"/>
        <end position="256"/>
    </location>
</feature>
<accession>A0A8I3A667</accession>
<evidence type="ECO:0000313" key="3">
    <source>
        <dbReference type="EMBL" id="KAG6373163.1"/>
    </source>
</evidence>
<dbReference type="OrthoDB" id="3232986at2759"/>
<gene>
    <name evidence="3" type="ORF">JVT61DRAFT_6780</name>
</gene>
<dbReference type="InterPro" id="IPR049233">
    <property type="entry name" value="DUF6830"/>
</dbReference>
<dbReference type="Pfam" id="PF20722">
    <property type="entry name" value="DUF6830"/>
    <property type="match status" value="1"/>
</dbReference>